<reference evidence="2 3" key="1">
    <citation type="journal article" date="2018" name="New Phytol.">
        <title>Phylogenomics of Endogonaceae and evolution of mycorrhizas within Mucoromycota.</title>
        <authorList>
            <person name="Chang Y."/>
            <person name="Desiro A."/>
            <person name="Na H."/>
            <person name="Sandor L."/>
            <person name="Lipzen A."/>
            <person name="Clum A."/>
            <person name="Barry K."/>
            <person name="Grigoriev I.V."/>
            <person name="Martin F.M."/>
            <person name="Stajich J.E."/>
            <person name="Smith M.E."/>
            <person name="Bonito G."/>
            <person name="Spatafora J.W."/>
        </authorList>
    </citation>
    <scope>NUCLEOTIDE SEQUENCE [LARGE SCALE GENOMIC DNA]</scope>
    <source>
        <strain evidence="2 3">AD002</strain>
    </source>
</reference>
<comment type="caution">
    <text evidence="2">The sequence shown here is derived from an EMBL/GenBank/DDBJ whole genome shotgun (WGS) entry which is preliminary data.</text>
</comment>
<dbReference type="CDD" id="cd12098">
    <property type="entry name" value="DD_R_ScPKA-like"/>
    <property type="match status" value="1"/>
</dbReference>
<dbReference type="Gene3D" id="1.20.890.10">
    <property type="entry name" value="cAMP-dependent protein kinase regulatory subunit, dimerization-anchoring domain"/>
    <property type="match status" value="1"/>
</dbReference>
<feature type="domain" description="RIIa" evidence="1">
    <location>
        <begin position="18"/>
        <end position="56"/>
    </location>
</feature>
<dbReference type="AlphaFoldDB" id="A0A433PB86"/>
<protein>
    <recommendedName>
        <fullName evidence="1">RIIa domain-containing protein</fullName>
    </recommendedName>
</protein>
<organism evidence="2 3">
    <name type="scientific">Jimgerdemannia flammicorona</name>
    <dbReference type="NCBI Taxonomy" id="994334"/>
    <lineage>
        <taxon>Eukaryota</taxon>
        <taxon>Fungi</taxon>
        <taxon>Fungi incertae sedis</taxon>
        <taxon>Mucoromycota</taxon>
        <taxon>Mucoromycotina</taxon>
        <taxon>Endogonomycetes</taxon>
        <taxon>Endogonales</taxon>
        <taxon>Endogonaceae</taxon>
        <taxon>Jimgerdemannia</taxon>
    </lineage>
</organism>
<dbReference type="SUPFAM" id="SSF47391">
    <property type="entry name" value="Dimerization-anchoring domain of cAMP-dependent PK regulatory subunit"/>
    <property type="match status" value="1"/>
</dbReference>
<gene>
    <name evidence="2" type="ORF">BC938DRAFT_477204</name>
</gene>
<dbReference type="SMART" id="SM00394">
    <property type="entry name" value="RIIa"/>
    <property type="match status" value="1"/>
</dbReference>
<accession>A0A433PB86</accession>
<evidence type="ECO:0000259" key="1">
    <source>
        <dbReference type="SMART" id="SM00394"/>
    </source>
</evidence>
<dbReference type="Proteomes" id="UP000274822">
    <property type="component" value="Unassembled WGS sequence"/>
</dbReference>
<dbReference type="InterPro" id="IPR003117">
    <property type="entry name" value="cAMP_dep_PK_reg_su_I/II_a/b"/>
</dbReference>
<evidence type="ECO:0000313" key="2">
    <source>
        <dbReference type="EMBL" id="RUS14814.1"/>
    </source>
</evidence>
<keyword evidence="3" id="KW-1185">Reference proteome</keyword>
<evidence type="ECO:0000313" key="3">
    <source>
        <dbReference type="Proteomes" id="UP000274822"/>
    </source>
</evidence>
<sequence>MTAPESQFLPAITHQLPEEYTQLLGELNREVSTTNPEDVLQFCANFFNKKLEEQRVRFMSDLLGRKGAGERVEGKP</sequence>
<proteinExistence type="predicted"/>
<name>A0A433PB86_9FUNG</name>
<dbReference type="EMBL" id="RBNJ01026575">
    <property type="protein sequence ID" value="RUS14814.1"/>
    <property type="molecule type" value="Genomic_DNA"/>
</dbReference>
<dbReference type="Pfam" id="PF02197">
    <property type="entry name" value="RIIa"/>
    <property type="match status" value="1"/>
</dbReference>